<gene>
    <name evidence="1" type="ORF">C1SCF055_LOCUS27787</name>
</gene>
<evidence type="ECO:0000313" key="1">
    <source>
        <dbReference type="EMBL" id="CAI4001773.1"/>
    </source>
</evidence>
<dbReference type="InterPro" id="IPR011990">
    <property type="entry name" value="TPR-like_helical_dom_sf"/>
</dbReference>
<evidence type="ECO:0000313" key="2">
    <source>
        <dbReference type="EMBL" id="CAL1155148.1"/>
    </source>
</evidence>
<dbReference type="Gene3D" id="1.25.40.10">
    <property type="entry name" value="Tetratricopeptide repeat domain"/>
    <property type="match status" value="1"/>
</dbReference>
<dbReference type="AlphaFoldDB" id="A0A9P1D1B2"/>
<comment type="caution">
    <text evidence="1">The sequence shown here is derived from an EMBL/GenBank/DDBJ whole genome shotgun (WGS) entry which is preliminary data.</text>
</comment>
<proteinExistence type="predicted"/>
<dbReference type="EMBL" id="CAMXCT030003001">
    <property type="protein sequence ID" value="CAL4789085.1"/>
    <property type="molecule type" value="Genomic_DNA"/>
</dbReference>
<dbReference type="EMBL" id="CAMXCT020003001">
    <property type="protein sequence ID" value="CAL1155148.1"/>
    <property type="molecule type" value="Genomic_DNA"/>
</dbReference>
<dbReference type="SUPFAM" id="SSF48452">
    <property type="entry name" value="TPR-like"/>
    <property type="match status" value="1"/>
</dbReference>
<protein>
    <submittedName>
        <fullName evidence="3">Mitochondrial substrate carrier family protein ucpB</fullName>
    </submittedName>
</protein>
<name>A0A9P1D1B2_9DINO</name>
<dbReference type="EMBL" id="CAMXCT010003001">
    <property type="protein sequence ID" value="CAI4001773.1"/>
    <property type="molecule type" value="Genomic_DNA"/>
</dbReference>
<evidence type="ECO:0000313" key="3">
    <source>
        <dbReference type="EMBL" id="CAL4789085.1"/>
    </source>
</evidence>
<evidence type="ECO:0000313" key="4">
    <source>
        <dbReference type="Proteomes" id="UP001152797"/>
    </source>
</evidence>
<organism evidence="1">
    <name type="scientific">Cladocopium goreaui</name>
    <dbReference type="NCBI Taxonomy" id="2562237"/>
    <lineage>
        <taxon>Eukaryota</taxon>
        <taxon>Sar</taxon>
        <taxon>Alveolata</taxon>
        <taxon>Dinophyceae</taxon>
        <taxon>Suessiales</taxon>
        <taxon>Symbiodiniaceae</taxon>
        <taxon>Cladocopium</taxon>
    </lineage>
</organism>
<keyword evidence="4" id="KW-1185">Reference proteome</keyword>
<sequence length="451" mass="50112">MVFADLPQAVVVSGAGCEEANGVYRATEKEYCEAPVYEHADRGQELKITREPHKNAKTGAVKYGWLLGKSGQPLYGARTESLTVPASGWKKFGGDEPIPAIKVLLHMDEVFFFSADDSKLAGDDAMEQKDWQSAIQHYTAGIDMLKQTTDRLNEGFRSRACLLLTQRGTAHLQLKEPKAALRDAVAAMDLEHSAAEALALDALTELGFKDLSHKILEPVGSGHILDPAAPLVLRCVDRWVSEIVNHFSEADADTELPMPIHMPSDRYLDGLDEETRAAVIKKYIPDEPFGGTAVISNPTECLELMKKWEEVFSGMEFQSRRKALWDRRDLSFPQRMMETRWGPCCRRNGRRCQSSRAQALTQNSCDSILATSQECGNCGMGDMRYNMLQPLRTMVAESLAKVLEPMGFAPGRPGLARCVKQMQIHWSTDKNCANKALDLEEMADVSLADLE</sequence>
<dbReference type="Proteomes" id="UP001152797">
    <property type="component" value="Unassembled WGS sequence"/>
</dbReference>
<reference evidence="1" key="1">
    <citation type="submission" date="2022-10" db="EMBL/GenBank/DDBJ databases">
        <authorList>
            <person name="Chen Y."/>
            <person name="Dougan E. K."/>
            <person name="Chan C."/>
            <person name="Rhodes N."/>
            <person name="Thang M."/>
        </authorList>
    </citation>
    <scope>NUCLEOTIDE SEQUENCE</scope>
</reference>
<reference evidence="2" key="2">
    <citation type="submission" date="2024-04" db="EMBL/GenBank/DDBJ databases">
        <authorList>
            <person name="Chen Y."/>
            <person name="Shah S."/>
            <person name="Dougan E. K."/>
            <person name="Thang M."/>
            <person name="Chan C."/>
        </authorList>
    </citation>
    <scope>NUCLEOTIDE SEQUENCE [LARGE SCALE GENOMIC DNA]</scope>
</reference>
<accession>A0A9P1D1B2</accession>
<dbReference type="OrthoDB" id="756301at2759"/>